<organism evidence="1 2">
    <name type="scientific">Phaeosphaeria nodorum (strain SN15 / ATCC MYA-4574 / FGSC 10173)</name>
    <name type="common">Glume blotch fungus</name>
    <name type="synonym">Parastagonospora nodorum</name>
    <dbReference type="NCBI Taxonomy" id="321614"/>
    <lineage>
        <taxon>Eukaryota</taxon>
        <taxon>Fungi</taxon>
        <taxon>Dikarya</taxon>
        <taxon>Ascomycota</taxon>
        <taxon>Pezizomycotina</taxon>
        <taxon>Dothideomycetes</taxon>
        <taxon>Pleosporomycetidae</taxon>
        <taxon>Pleosporales</taxon>
        <taxon>Pleosporineae</taxon>
        <taxon>Phaeosphaeriaceae</taxon>
        <taxon>Parastagonospora</taxon>
    </lineage>
</organism>
<dbReference type="GeneID" id="5968508"/>
<dbReference type="KEGG" id="pno:SNOG_00599"/>
<dbReference type="AlphaFoldDB" id="Q0V5W5"/>
<protein>
    <submittedName>
        <fullName evidence="1">Uncharacterized protein</fullName>
    </submittedName>
</protein>
<dbReference type="RefSeq" id="XP_001791279.1">
    <property type="nucleotide sequence ID" value="XM_001791227.1"/>
</dbReference>
<reference evidence="2" key="1">
    <citation type="journal article" date="2007" name="Plant Cell">
        <title>Dothideomycete-plant interactions illuminated by genome sequencing and EST analysis of the wheat pathogen Stagonospora nodorum.</title>
        <authorList>
            <person name="Hane J.K."/>
            <person name="Lowe R.G."/>
            <person name="Solomon P.S."/>
            <person name="Tan K.C."/>
            <person name="Schoch C.L."/>
            <person name="Spatafora J.W."/>
            <person name="Crous P.W."/>
            <person name="Kodira C."/>
            <person name="Birren B.W."/>
            <person name="Galagan J.E."/>
            <person name="Torriani S.F."/>
            <person name="McDonald B.A."/>
            <person name="Oliver R.P."/>
        </authorList>
    </citation>
    <scope>NUCLEOTIDE SEQUENCE [LARGE SCALE GENOMIC DNA]</scope>
    <source>
        <strain evidence="2">SN15 / ATCC MYA-4574 / FGSC 10173</strain>
    </source>
</reference>
<dbReference type="Proteomes" id="UP000001055">
    <property type="component" value="Unassembled WGS sequence"/>
</dbReference>
<dbReference type="InParanoid" id="Q0V5W5"/>
<evidence type="ECO:0000313" key="2">
    <source>
        <dbReference type="Proteomes" id="UP000001055"/>
    </source>
</evidence>
<proteinExistence type="predicted"/>
<accession>Q0V5W5</accession>
<dbReference type="EMBL" id="CH445325">
    <property type="protein sequence ID" value="EAT92094.1"/>
    <property type="molecule type" value="Genomic_DNA"/>
</dbReference>
<sequence>MALFAYRSASREGRLAGGKVPYRRAAKLPSARSRITIPSTTPASFGRPYAQNYRCLGERIAKFARETSSRRYEQPWKHGIGFIHTEIQSYGAQVGQHSVDVS</sequence>
<name>Q0V5W5_PHANO</name>
<dbReference type="HOGENOM" id="CLU_2278453_0_0_1"/>
<gene>
    <name evidence="1" type="ORF">SNOG_00599</name>
</gene>
<evidence type="ECO:0000313" key="1">
    <source>
        <dbReference type="EMBL" id="EAT92094.1"/>
    </source>
</evidence>